<reference evidence="7" key="1">
    <citation type="submission" date="2020-10" db="EMBL/GenBank/DDBJ databases">
        <title>Genome sequence of the unusual species of purple photosynthetic bacteria, Phaeovibrio sulfidiphilus DSM 23193, type strain.</title>
        <authorList>
            <person name="Kyndt J.A."/>
            <person name="Meyer T.E."/>
        </authorList>
    </citation>
    <scope>NUCLEOTIDE SEQUENCE</scope>
    <source>
        <strain evidence="7">DSM 23193</strain>
    </source>
</reference>
<dbReference type="GO" id="GO:0018580">
    <property type="term" value="F:nitronate monooxygenase activity"/>
    <property type="evidence" value="ECO:0007669"/>
    <property type="project" value="InterPro"/>
</dbReference>
<evidence type="ECO:0000256" key="3">
    <source>
        <dbReference type="ARBA" id="ARBA00022643"/>
    </source>
</evidence>
<dbReference type="SUPFAM" id="SSF51412">
    <property type="entry name" value="Inosine monophosphate dehydrogenase (IMPDH)"/>
    <property type="match status" value="1"/>
</dbReference>
<evidence type="ECO:0000256" key="6">
    <source>
        <dbReference type="SAM" id="MobiDB-lite"/>
    </source>
</evidence>
<dbReference type="Proteomes" id="UP000631034">
    <property type="component" value="Unassembled WGS sequence"/>
</dbReference>
<keyword evidence="5 7" id="KW-0503">Monooxygenase</keyword>
<keyword evidence="8" id="KW-1185">Reference proteome</keyword>
<comment type="caution">
    <text evidence="7">The sequence shown here is derived from an EMBL/GenBank/DDBJ whole genome shotgun (WGS) entry which is preliminary data.</text>
</comment>
<dbReference type="Gene3D" id="3.20.20.70">
    <property type="entry name" value="Aldolase class I"/>
    <property type="match status" value="1"/>
</dbReference>
<proteinExistence type="inferred from homology"/>
<accession>A0A8J6YMW7</accession>
<dbReference type="RefSeq" id="WP_192533120.1">
    <property type="nucleotide sequence ID" value="NZ_JACZHT010000001.1"/>
</dbReference>
<dbReference type="CDD" id="cd04730">
    <property type="entry name" value="NPD_like"/>
    <property type="match status" value="1"/>
</dbReference>
<feature type="region of interest" description="Disordered" evidence="6">
    <location>
        <begin position="261"/>
        <end position="299"/>
    </location>
</feature>
<keyword evidence="4" id="KW-0560">Oxidoreductase</keyword>
<feature type="compositionally biased region" description="Low complexity" evidence="6">
    <location>
        <begin position="282"/>
        <end position="297"/>
    </location>
</feature>
<evidence type="ECO:0000256" key="2">
    <source>
        <dbReference type="ARBA" id="ARBA00022630"/>
    </source>
</evidence>
<dbReference type="PANTHER" id="PTHR42747">
    <property type="entry name" value="NITRONATE MONOOXYGENASE-RELATED"/>
    <property type="match status" value="1"/>
</dbReference>
<keyword evidence="2" id="KW-0285">Flavoprotein</keyword>
<protein>
    <submittedName>
        <fullName evidence="7">Nitronate monooxygenase</fullName>
    </submittedName>
</protein>
<evidence type="ECO:0000313" key="8">
    <source>
        <dbReference type="Proteomes" id="UP000631034"/>
    </source>
</evidence>
<evidence type="ECO:0000313" key="7">
    <source>
        <dbReference type="EMBL" id="MBE1236251.1"/>
    </source>
</evidence>
<comment type="similarity">
    <text evidence="1">Belongs to the nitronate monooxygenase family. NMO class I subfamily.</text>
</comment>
<dbReference type="AlphaFoldDB" id="A0A8J6YMW7"/>
<gene>
    <name evidence="7" type="ORF">IHV25_01090</name>
</gene>
<dbReference type="PANTHER" id="PTHR42747:SF4">
    <property type="entry name" value="BLR1330 PROTEIN"/>
    <property type="match status" value="1"/>
</dbReference>
<sequence>MDSLLKSLRLPVIGAPMFLVSGPELVLAQCRAGILGTFPALNARTSEQLDEWLDSLVGTLRSEGHEPAFGVNLINNRKANARLDADLAACVRHKVPLVISSLGLQPDVFDAIHSYGGKVIQTVISRHHAEKSIAAGVDGIVLVCSGAGGHCGTLNPLAFVEEVRSFYSGFLALSGCIVSGRGILSALAMGVDAAYIGTRFIATHESRAAEAYRQMIVDCGTADVVNTAFFTGVSANFLRPSIEAQGLDIAEIAKATPPALKRMGAPASDAPGAGAGAGANGGASAAGPGGEAAPQPSTAEYRSWRDIWGAGQGVGGIAAVETVADVVARLEREYRDALDRLPRF</sequence>
<dbReference type="Pfam" id="PF03060">
    <property type="entry name" value="NMO"/>
    <property type="match status" value="1"/>
</dbReference>
<evidence type="ECO:0000256" key="1">
    <source>
        <dbReference type="ARBA" id="ARBA00009881"/>
    </source>
</evidence>
<evidence type="ECO:0000256" key="5">
    <source>
        <dbReference type="ARBA" id="ARBA00023033"/>
    </source>
</evidence>
<dbReference type="EMBL" id="JACZHT010000001">
    <property type="protein sequence ID" value="MBE1236251.1"/>
    <property type="molecule type" value="Genomic_DNA"/>
</dbReference>
<dbReference type="InterPro" id="IPR013785">
    <property type="entry name" value="Aldolase_TIM"/>
</dbReference>
<dbReference type="InterPro" id="IPR004136">
    <property type="entry name" value="NMO"/>
</dbReference>
<keyword evidence="3" id="KW-0288">FMN</keyword>
<evidence type="ECO:0000256" key="4">
    <source>
        <dbReference type="ARBA" id="ARBA00023002"/>
    </source>
</evidence>
<name>A0A8J6YMW7_9PROT</name>
<organism evidence="7 8">
    <name type="scientific">Phaeovibrio sulfidiphilus</name>
    <dbReference type="NCBI Taxonomy" id="1220600"/>
    <lineage>
        <taxon>Bacteria</taxon>
        <taxon>Pseudomonadati</taxon>
        <taxon>Pseudomonadota</taxon>
        <taxon>Alphaproteobacteria</taxon>
        <taxon>Rhodospirillales</taxon>
        <taxon>Rhodospirillaceae</taxon>
        <taxon>Phaeovibrio</taxon>
    </lineage>
</organism>